<name>V6JDW1_STRRC</name>
<organism evidence="1 2">
    <name type="scientific">Streptomyces roseochromogenus subsp. oscitans DS 12.976</name>
    <dbReference type="NCBI Taxonomy" id="1352936"/>
    <lineage>
        <taxon>Bacteria</taxon>
        <taxon>Bacillati</taxon>
        <taxon>Actinomycetota</taxon>
        <taxon>Actinomycetes</taxon>
        <taxon>Kitasatosporales</taxon>
        <taxon>Streptomycetaceae</taxon>
        <taxon>Streptomyces</taxon>
    </lineage>
</organism>
<comment type="caution">
    <text evidence="1">The sequence shown here is derived from an EMBL/GenBank/DDBJ whole genome shotgun (WGS) entry which is preliminary data.</text>
</comment>
<keyword evidence="2" id="KW-1185">Reference proteome</keyword>
<sequence>MAVLLLPEGFDTSRWPRAKYIPLRAVEERLPGECDRP</sequence>
<accession>V6JDW1</accession>
<evidence type="ECO:0000313" key="1">
    <source>
        <dbReference type="EMBL" id="EST17913.1"/>
    </source>
</evidence>
<dbReference type="Proteomes" id="UP000017984">
    <property type="component" value="Plasmid pSros1"/>
</dbReference>
<dbReference type="AlphaFoldDB" id="V6JDW1"/>
<dbReference type="EMBL" id="AWQX01000401">
    <property type="protein sequence ID" value="EST17913.1"/>
    <property type="molecule type" value="Genomic_DNA"/>
</dbReference>
<proteinExistence type="predicted"/>
<geneLocation type="plasmid" evidence="1 2">
    <name>pSros1</name>
</geneLocation>
<gene>
    <name evidence="1" type="ORF">M878_46165</name>
</gene>
<protein>
    <submittedName>
        <fullName evidence="1">Uncharacterized protein</fullName>
    </submittedName>
</protein>
<dbReference type="HOGENOM" id="CLU_3349344_0_0_11"/>
<keyword evidence="1" id="KW-0614">Plasmid</keyword>
<evidence type="ECO:0000313" key="2">
    <source>
        <dbReference type="Proteomes" id="UP000017984"/>
    </source>
</evidence>
<dbReference type="PATRIC" id="fig|1352936.5.peg.9600"/>
<reference evidence="1 2" key="1">
    <citation type="journal article" date="2014" name="Genome Announc.">
        <title>Draft Genome Sequence of Streptomyces roseochromogenes subsp. oscitans DS 12.976, Producer of the Aminocoumarin Antibiotic Clorobiocin.</title>
        <authorList>
            <person name="Ruckert C."/>
            <person name="Kalinowski J."/>
            <person name="Heide L."/>
            <person name="Apel A.K."/>
        </authorList>
    </citation>
    <scope>NUCLEOTIDE SEQUENCE [LARGE SCALE GENOMIC DNA]</scope>
    <source>
        <strain evidence="1 2">DS 12.976</strain>
        <plasmid evidence="1">pSros1</plasmid>
    </source>
</reference>